<feature type="domain" description="DUF6630" evidence="1">
    <location>
        <begin position="8"/>
        <end position="144"/>
    </location>
</feature>
<accession>A0A1R4KPT6</accession>
<dbReference type="InterPro" id="IPR046582">
    <property type="entry name" value="DUF6630"/>
</dbReference>
<dbReference type="OrthoDB" id="7066412at2"/>
<proteinExistence type="predicted"/>
<name>A0A1R4KPT6_9MICO</name>
<evidence type="ECO:0000313" key="3">
    <source>
        <dbReference type="Proteomes" id="UP000196320"/>
    </source>
</evidence>
<dbReference type="EMBL" id="FUKO01000041">
    <property type="protein sequence ID" value="SJN46137.1"/>
    <property type="molecule type" value="Genomic_DNA"/>
</dbReference>
<keyword evidence="3" id="KW-1185">Reference proteome</keyword>
<organism evidence="2 3">
    <name type="scientific">Microbacterium esteraromaticum</name>
    <dbReference type="NCBI Taxonomy" id="57043"/>
    <lineage>
        <taxon>Bacteria</taxon>
        <taxon>Bacillati</taxon>
        <taxon>Actinomycetota</taxon>
        <taxon>Actinomycetes</taxon>
        <taxon>Micrococcales</taxon>
        <taxon>Microbacteriaceae</taxon>
        <taxon>Microbacterium</taxon>
    </lineage>
</organism>
<sequence>MTSTTEAHWARLCVLIDDDPVTLSAVQQAAVDPQLDTWLVLIDGLDDSGALAYLESQDSGVELSDALAGVPRVFRSHADLDRVADVDGDLADAIARADGILAPHGLRIIYLAEESEAYPLVVVPIENVDEILTIATRLEHEARAFN</sequence>
<reference evidence="2 3" key="1">
    <citation type="submission" date="2017-02" db="EMBL/GenBank/DDBJ databases">
        <authorList>
            <person name="Peterson S.W."/>
        </authorList>
    </citation>
    <scope>NUCLEOTIDE SEQUENCE [LARGE SCALE GENOMIC DNA]</scope>
    <source>
        <strain evidence="2 3">B Mb 05.01</strain>
    </source>
</reference>
<evidence type="ECO:0000313" key="2">
    <source>
        <dbReference type="EMBL" id="SJN46137.1"/>
    </source>
</evidence>
<dbReference type="RefSeq" id="WP_087132941.1">
    <property type="nucleotide sequence ID" value="NZ_FUKO01000041.1"/>
</dbReference>
<dbReference type="Pfam" id="PF20335">
    <property type="entry name" value="DUF6630"/>
    <property type="match status" value="1"/>
</dbReference>
<gene>
    <name evidence="2" type="ORF">FM104_14600</name>
</gene>
<protein>
    <recommendedName>
        <fullName evidence="1">DUF6630 domain-containing protein</fullName>
    </recommendedName>
</protein>
<dbReference type="AlphaFoldDB" id="A0A1R4KPT6"/>
<evidence type="ECO:0000259" key="1">
    <source>
        <dbReference type="Pfam" id="PF20335"/>
    </source>
</evidence>
<dbReference type="Proteomes" id="UP000196320">
    <property type="component" value="Unassembled WGS sequence"/>
</dbReference>